<evidence type="ECO:0000313" key="2">
    <source>
        <dbReference type="Proteomes" id="UP001732700"/>
    </source>
</evidence>
<organism evidence="1 2">
    <name type="scientific">Avena sativa</name>
    <name type="common">Oat</name>
    <dbReference type="NCBI Taxonomy" id="4498"/>
    <lineage>
        <taxon>Eukaryota</taxon>
        <taxon>Viridiplantae</taxon>
        <taxon>Streptophyta</taxon>
        <taxon>Embryophyta</taxon>
        <taxon>Tracheophyta</taxon>
        <taxon>Spermatophyta</taxon>
        <taxon>Magnoliopsida</taxon>
        <taxon>Liliopsida</taxon>
        <taxon>Poales</taxon>
        <taxon>Poaceae</taxon>
        <taxon>BOP clade</taxon>
        <taxon>Pooideae</taxon>
        <taxon>Poodae</taxon>
        <taxon>Poeae</taxon>
        <taxon>Poeae Chloroplast Group 1 (Aveneae type)</taxon>
        <taxon>Aveninae</taxon>
        <taxon>Avena</taxon>
    </lineage>
</organism>
<keyword evidence="2" id="KW-1185">Reference proteome</keyword>
<evidence type="ECO:0000313" key="1">
    <source>
        <dbReference type="EnsemblPlants" id="AVESA.00010b.r2.7DG1335790.1.CDS.1"/>
    </source>
</evidence>
<accession>A0ACD6A8X0</accession>
<dbReference type="Proteomes" id="UP001732700">
    <property type="component" value="Chromosome 7D"/>
</dbReference>
<proteinExistence type="predicted"/>
<protein>
    <submittedName>
        <fullName evidence="1">Uncharacterized protein</fullName>
    </submittedName>
</protein>
<reference evidence="1" key="1">
    <citation type="submission" date="2021-05" db="EMBL/GenBank/DDBJ databases">
        <authorList>
            <person name="Scholz U."/>
            <person name="Mascher M."/>
            <person name="Fiebig A."/>
        </authorList>
    </citation>
    <scope>NUCLEOTIDE SEQUENCE [LARGE SCALE GENOMIC DNA]</scope>
</reference>
<name>A0ACD6A8X0_AVESA</name>
<sequence>MATCTAAGKPTTNSAARPVWGTKQYILAAIGVTLAVSTVAIVTSVILSPARVSFSVTAASFAQVQGPMLVLNFTLHAANPSRRAAVEYRSVMARLRLYSPSHATTAWVQTEVHHAMPLLQPPATSRSLRVSAFFDVRGFGGAGPRAPPMTVVVLAQVRFKVGVAYSRPYGVEVSCQPVDFFTADAAATKTRCAA</sequence>
<reference evidence="1" key="2">
    <citation type="submission" date="2025-09" db="UniProtKB">
        <authorList>
            <consortium name="EnsemblPlants"/>
        </authorList>
    </citation>
    <scope>IDENTIFICATION</scope>
</reference>
<dbReference type="EnsemblPlants" id="AVESA.00010b.r2.7DG1335790.1">
    <property type="protein sequence ID" value="AVESA.00010b.r2.7DG1335790.1.CDS.1"/>
    <property type="gene ID" value="AVESA.00010b.r2.7DG1335790"/>
</dbReference>